<dbReference type="EMBL" id="UFSW01000001">
    <property type="protein sequence ID" value="SUU97514.1"/>
    <property type="molecule type" value="Genomic_DNA"/>
</dbReference>
<dbReference type="AlphaFoldDB" id="A0A377IE00"/>
<gene>
    <name evidence="3" type="ORF">NCTC10926_00493</name>
    <name evidence="4" type="ORF">NCTC10926_00735</name>
    <name evidence="5" type="ORF">NCTC10926_00906</name>
    <name evidence="6" type="ORF">NCTC10926_02140</name>
    <name evidence="7" type="ORF">NCTC10926_02809</name>
    <name evidence="1" type="ORF">NCTC11296_00020</name>
    <name evidence="2" type="ORF">NCTC11296_02937</name>
</gene>
<dbReference type="EMBL" id="UGHK01000002">
    <property type="protein sequence ID" value="STO72989.1"/>
    <property type="molecule type" value="Genomic_DNA"/>
</dbReference>
<dbReference type="EMBL" id="UFSW01000001">
    <property type="protein sequence ID" value="SUU97125.1"/>
    <property type="molecule type" value="Genomic_DNA"/>
</dbReference>
<dbReference type="EMBL" id="UFSW01000001">
    <property type="protein sequence ID" value="SUU98700.1"/>
    <property type="molecule type" value="Genomic_DNA"/>
</dbReference>
<name>A0A377IE00_AVIPA</name>
<evidence type="ECO:0000313" key="6">
    <source>
        <dbReference type="EMBL" id="SUU98700.1"/>
    </source>
</evidence>
<evidence type="ECO:0000313" key="4">
    <source>
        <dbReference type="EMBL" id="SUU97351.1"/>
    </source>
</evidence>
<evidence type="ECO:0000313" key="2">
    <source>
        <dbReference type="EMBL" id="STO72989.1"/>
    </source>
</evidence>
<dbReference type="EMBL" id="UGHK01000001">
    <property type="protein sequence ID" value="STO70141.1"/>
    <property type="molecule type" value="Genomic_DNA"/>
</dbReference>
<evidence type="ECO:0000313" key="3">
    <source>
        <dbReference type="EMBL" id="SUU97125.1"/>
    </source>
</evidence>
<sequence>MLIAFIGDFFKWKDHGYGESVKQRLIKNGKKRTMFAD</sequence>
<evidence type="ECO:0000313" key="7">
    <source>
        <dbReference type="EMBL" id="SUV40754.1"/>
    </source>
</evidence>
<reference evidence="8 9" key="1">
    <citation type="submission" date="2018-06" db="EMBL/GenBank/DDBJ databases">
        <authorList>
            <consortium name="Pathogen Informatics"/>
            <person name="Doyle S."/>
        </authorList>
    </citation>
    <scope>NUCLEOTIDE SEQUENCE [LARGE SCALE GENOMIC DNA]</scope>
    <source>
        <strain evidence="3 9">NCTC10926</strain>
        <strain evidence="2 8">NCTC11296</strain>
    </source>
</reference>
<organism evidence="2 8">
    <name type="scientific">Avibacterium paragallinarum</name>
    <name type="common">Haemophilus gallinarum</name>
    <dbReference type="NCBI Taxonomy" id="728"/>
    <lineage>
        <taxon>Bacteria</taxon>
        <taxon>Pseudomonadati</taxon>
        <taxon>Pseudomonadota</taxon>
        <taxon>Gammaproteobacteria</taxon>
        <taxon>Pasteurellales</taxon>
        <taxon>Pasteurellaceae</taxon>
        <taxon>Avibacterium</taxon>
    </lineage>
</organism>
<evidence type="ECO:0000313" key="8">
    <source>
        <dbReference type="Proteomes" id="UP000254465"/>
    </source>
</evidence>
<dbReference type="EMBL" id="UFSW01000001">
    <property type="protein sequence ID" value="SUU97351.1"/>
    <property type="molecule type" value="Genomic_DNA"/>
</dbReference>
<dbReference type="Proteomes" id="UP000254465">
    <property type="component" value="Unassembled WGS sequence"/>
</dbReference>
<evidence type="ECO:0000313" key="5">
    <source>
        <dbReference type="EMBL" id="SUU97514.1"/>
    </source>
</evidence>
<protein>
    <submittedName>
        <fullName evidence="2">Uncharacterized protein</fullName>
    </submittedName>
</protein>
<evidence type="ECO:0000313" key="9">
    <source>
        <dbReference type="Proteomes" id="UP000254620"/>
    </source>
</evidence>
<accession>A0A377IE00</accession>
<evidence type="ECO:0000313" key="1">
    <source>
        <dbReference type="EMBL" id="STO70141.1"/>
    </source>
</evidence>
<dbReference type="Proteomes" id="UP000254620">
    <property type="component" value="Unassembled WGS sequence"/>
</dbReference>
<dbReference type="EMBL" id="UFSW01000002">
    <property type="protein sequence ID" value="SUV40754.1"/>
    <property type="molecule type" value="Genomic_DNA"/>
</dbReference>
<proteinExistence type="predicted"/>